<evidence type="ECO:0000256" key="5">
    <source>
        <dbReference type="ARBA" id="ARBA00023125"/>
    </source>
</evidence>
<reference evidence="9" key="1">
    <citation type="submission" date="2020-10" db="EMBL/GenBank/DDBJ databases">
        <authorList>
            <person name="Gilroy R."/>
        </authorList>
    </citation>
    <scope>NUCLEOTIDE SEQUENCE</scope>
    <source>
        <strain evidence="9">ChiHile30-977</strain>
    </source>
</reference>
<dbReference type="InterPro" id="IPR020603">
    <property type="entry name" value="MraZ_dom"/>
</dbReference>
<evidence type="ECO:0000313" key="10">
    <source>
        <dbReference type="Proteomes" id="UP000886819"/>
    </source>
</evidence>
<keyword evidence="5 7" id="KW-0238">DNA-binding</keyword>
<proteinExistence type="inferred from homology"/>
<dbReference type="PANTHER" id="PTHR34701">
    <property type="entry name" value="TRANSCRIPTIONAL REGULATOR MRAZ"/>
    <property type="match status" value="1"/>
</dbReference>
<dbReference type="CDD" id="cd16320">
    <property type="entry name" value="MraZ_N"/>
    <property type="match status" value="1"/>
</dbReference>
<evidence type="ECO:0000256" key="2">
    <source>
        <dbReference type="ARBA" id="ARBA00022490"/>
    </source>
</evidence>
<keyword evidence="6 7" id="KW-0804">Transcription</keyword>
<accession>A0A9D1CI68</accession>
<dbReference type="NCBIfam" id="TIGR00242">
    <property type="entry name" value="division/cell wall cluster transcriptional repressor MraZ"/>
    <property type="match status" value="1"/>
</dbReference>
<evidence type="ECO:0000256" key="3">
    <source>
        <dbReference type="ARBA" id="ARBA00022737"/>
    </source>
</evidence>
<dbReference type="AlphaFoldDB" id="A0A9D1CI68"/>
<dbReference type="HAMAP" id="MF_01008">
    <property type="entry name" value="MraZ"/>
    <property type="match status" value="1"/>
</dbReference>
<keyword evidence="4 7" id="KW-0805">Transcription regulation</keyword>
<protein>
    <recommendedName>
        <fullName evidence="1 7">Transcriptional regulator MraZ</fullName>
    </recommendedName>
</protein>
<dbReference type="InterPro" id="IPR003444">
    <property type="entry name" value="MraZ"/>
</dbReference>
<feature type="domain" description="SpoVT-AbrB" evidence="8">
    <location>
        <begin position="8"/>
        <end position="51"/>
    </location>
</feature>
<dbReference type="GO" id="GO:2000143">
    <property type="term" value="P:negative regulation of DNA-templated transcription initiation"/>
    <property type="evidence" value="ECO:0007669"/>
    <property type="project" value="TreeGrafter"/>
</dbReference>
<dbReference type="InterPro" id="IPR038619">
    <property type="entry name" value="MraZ_sf"/>
</dbReference>
<organism evidence="9 10">
    <name type="scientific">Candidatus Avichristensenella intestinipullorum</name>
    <dbReference type="NCBI Taxonomy" id="2840693"/>
    <lineage>
        <taxon>Bacteria</taxon>
        <taxon>Bacillati</taxon>
        <taxon>Bacillota</taxon>
        <taxon>Clostridia</taxon>
        <taxon>Candidatus Avichristensenella</taxon>
    </lineage>
</organism>
<dbReference type="Proteomes" id="UP000886819">
    <property type="component" value="Unassembled WGS sequence"/>
</dbReference>
<dbReference type="InterPro" id="IPR035642">
    <property type="entry name" value="MraZ_N"/>
</dbReference>
<comment type="subcellular location">
    <subcellularLocation>
        <location evidence="7">Cytoplasm</location>
        <location evidence="7">Nucleoid</location>
    </subcellularLocation>
</comment>
<dbReference type="SUPFAM" id="SSF89447">
    <property type="entry name" value="AbrB/MazE/MraZ-like"/>
    <property type="match status" value="1"/>
</dbReference>
<dbReference type="PANTHER" id="PTHR34701:SF1">
    <property type="entry name" value="TRANSCRIPTIONAL REGULATOR MRAZ"/>
    <property type="match status" value="1"/>
</dbReference>
<dbReference type="InterPro" id="IPR037914">
    <property type="entry name" value="SpoVT-AbrB_sf"/>
</dbReference>
<dbReference type="GO" id="GO:0003700">
    <property type="term" value="F:DNA-binding transcription factor activity"/>
    <property type="evidence" value="ECO:0007669"/>
    <property type="project" value="UniProtKB-UniRule"/>
</dbReference>
<feature type="domain" description="SpoVT-AbrB" evidence="8">
    <location>
        <begin position="81"/>
        <end position="124"/>
    </location>
</feature>
<reference evidence="9" key="2">
    <citation type="journal article" date="2021" name="PeerJ">
        <title>Extensive microbial diversity within the chicken gut microbiome revealed by metagenomics and culture.</title>
        <authorList>
            <person name="Gilroy R."/>
            <person name="Ravi A."/>
            <person name="Getino M."/>
            <person name="Pursley I."/>
            <person name="Horton D.L."/>
            <person name="Alikhan N.F."/>
            <person name="Baker D."/>
            <person name="Gharbi K."/>
            <person name="Hall N."/>
            <person name="Watson M."/>
            <person name="Adriaenssens E.M."/>
            <person name="Foster-Nyarko E."/>
            <person name="Jarju S."/>
            <person name="Secka A."/>
            <person name="Antonio M."/>
            <person name="Oren A."/>
            <person name="Chaudhuri R.R."/>
            <person name="La Ragione R."/>
            <person name="Hildebrand F."/>
            <person name="Pallen M.J."/>
        </authorList>
    </citation>
    <scope>NUCLEOTIDE SEQUENCE</scope>
    <source>
        <strain evidence="9">ChiHile30-977</strain>
    </source>
</reference>
<evidence type="ECO:0000256" key="7">
    <source>
        <dbReference type="HAMAP-Rule" id="MF_01008"/>
    </source>
</evidence>
<dbReference type="GO" id="GO:0009295">
    <property type="term" value="C:nucleoid"/>
    <property type="evidence" value="ECO:0007669"/>
    <property type="project" value="UniProtKB-SubCell"/>
</dbReference>
<evidence type="ECO:0000313" key="9">
    <source>
        <dbReference type="EMBL" id="HIQ62796.1"/>
    </source>
</evidence>
<gene>
    <name evidence="7 9" type="primary">mraZ</name>
    <name evidence="9" type="ORF">IAA66_04310</name>
</gene>
<name>A0A9D1CI68_9FIRM</name>
<dbReference type="EMBL" id="DVFI01000063">
    <property type="protein sequence ID" value="HIQ62796.1"/>
    <property type="molecule type" value="Genomic_DNA"/>
</dbReference>
<dbReference type="InterPro" id="IPR035644">
    <property type="entry name" value="MraZ_C"/>
</dbReference>
<dbReference type="Gene3D" id="3.40.1550.20">
    <property type="entry name" value="Transcriptional regulator MraZ domain"/>
    <property type="match status" value="1"/>
</dbReference>
<dbReference type="Pfam" id="PF02381">
    <property type="entry name" value="MraZ"/>
    <property type="match status" value="2"/>
</dbReference>
<evidence type="ECO:0000256" key="6">
    <source>
        <dbReference type="ARBA" id="ARBA00023163"/>
    </source>
</evidence>
<sequence length="147" mass="16691">MTGVFAGTFSHSLDGKGRAIIPASFREKLGSNFTMALNSSIEALALYPQEKWESVNEQLGRVRDTDEEGMDYLRYIMANAQTEMEMDAQGRVLLPANLREAIGLSRELTFVGMRDHIEIWDTAAFVEKTRKARENFAALRRHVNETY</sequence>
<dbReference type="CDD" id="cd16321">
    <property type="entry name" value="MraZ_C"/>
    <property type="match status" value="1"/>
</dbReference>
<keyword evidence="3" id="KW-0677">Repeat</keyword>
<evidence type="ECO:0000259" key="8">
    <source>
        <dbReference type="PROSITE" id="PS51740"/>
    </source>
</evidence>
<comment type="caution">
    <text evidence="9">The sequence shown here is derived from an EMBL/GenBank/DDBJ whole genome shotgun (WGS) entry which is preliminary data.</text>
</comment>
<evidence type="ECO:0000256" key="4">
    <source>
        <dbReference type="ARBA" id="ARBA00023015"/>
    </source>
</evidence>
<comment type="similarity">
    <text evidence="7">Belongs to the MraZ family.</text>
</comment>
<dbReference type="GO" id="GO:0005737">
    <property type="term" value="C:cytoplasm"/>
    <property type="evidence" value="ECO:0007669"/>
    <property type="project" value="UniProtKB-UniRule"/>
</dbReference>
<dbReference type="GO" id="GO:0000976">
    <property type="term" value="F:transcription cis-regulatory region binding"/>
    <property type="evidence" value="ECO:0007669"/>
    <property type="project" value="TreeGrafter"/>
</dbReference>
<keyword evidence="2 7" id="KW-0963">Cytoplasm</keyword>
<evidence type="ECO:0000256" key="1">
    <source>
        <dbReference type="ARBA" id="ARBA00013860"/>
    </source>
</evidence>
<dbReference type="InterPro" id="IPR007159">
    <property type="entry name" value="SpoVT-AbrB_dom"/>
</dbReference>
<dbReference type="PROSITE" id="PS51740">
    <property type="entry name" value="SPOVT_ABRB"/>
    <property type="match status" value="2"/>
</dbReference>
<comment type="subunit">
    <text evidence="7">Forms oligomers.</text>
</comment>